<accession>X1E1Q5</accession>
<feature type="non-terminal residue" evidence="2">
    <location>
        <position position="1"/>
    </location>
</feature>
<dbReference type="Pfam" id="PF08751">
    <property type="entry name" value="TrwC"/>
    <property type="match status" value="1"/>
</dbReference>
<dbReference type="SUPFAM" id="SSF55464">
    <property type="entry name" value="Origin of replication-binding domain, RBD-like"/>
    <property type="match status" value="1"/>
</dbReference>
<organism evidence="2">
    <name type="scientific">marine sediment metagenome</name>
    <dbReference type="NCBI Taxonomy" id="412755"/>
    <lineage>
        <taxon>unclassified sequences</taxon>
        <taxon>metagenomes</taxon>
        <taxon>ecological metagenomes</taxon>
    </lineage>
</organism>
<dbReference type="EMBL" id="BART01031140">
    <property type="protein sequence ID" value="GAH11099.1"/>
    <property type="molecule type" value="Genomic_DNA"/>
</dbReference>
<sequence length="257" mass="28804">NHRYLPGRIQMVASIQVISGNVSAAGSYYVALYYPGQEQGTWFGDAAPLLGLTKNVKKDTFQKLLCGQSPSGTQLVKQVSIKNNRQSENKHASERPQMVEKKKLNVLGVDQTDSVEKGLSVLWASSNAARRKKIEACVLRASDGKNRWIEKNLKLARRGRNGQRRISSKLVGASFLHTISRAGEPQLHVHNVFSQMVYGEDGRWSKLDTKQLHAWTPTIGRIFRANLARELIKEFGLELVRPKDEHGKVKSWFTIAG</sequence>
<feature type="domain" description="TrwC relaxase" evidence="1">
    <location>
        <begin position="23"/>
        <end position="243"/>
    </location>
</feature>
<comment type="caution">
    <text evidence="2">The sequence shown here is derived from an EMBL/GenBank/DDBJ whole genome shotgun (WGS) entry which is preliminary data.</text>
</comment>
<dbReference type="InterPro" id="IPR014862">
    <property type="entry name" value="TrwC"/>
</dbReference>
<proteinExistence type="predicted"/>
<dbReference type="NCBIfam" id="NF041492">
    <property type="entry name" value="MobF"/>
    <property type="match status" value="1"/>
</dbReference>
<evidence type="ECO:0000259" key="1">
    <source>
        <dbReference type="Pfam" id="PF08751"/>
    </source>
</evidence>
<reference evidence="2" key="1">
    <citation type="journal article" date="2014" name="Front. Microbiol.">
        <title>High frequency of phylogenetically diverse reductive dehalogenase-homologous genes in deep subseafloor sedimentary metagenomes.</title>
        <authorList>
            <person name="Kawai M."/>
            <person name="Futagami T."/>
            <person name="Toyoda A."/>
            <person name="Takaki Y."/>
            <person name="Nishi S."/>
            <person name="Hori S."/>
            <person name="Arai W."/>
            <person name="Tsubouchi T."/>
            <person name="Morono Y."/>
            <person name="Uchiyama I."/>
            <person name="Ito T."/>
            <person name="Fujiyama A."/>
            <person name="Inagaki F."/>
            <person name="Takami H."/>
        </authorList>
    </citation>
    <scope>NUCLEOTIDE SEQUENCE</scope>
    <source>
        <strain evidence="2">Expedition CK06-06</strain>
    </source>
</reference>
<evidence type="ECO:0000313" key="2">
    <source>
        <dbReference type="EMBL" id="GAH11099.1"/>
    </source>
</evidence>
<name>X1E1Q5_9ZZZZ</name>
<gene>
    <name evidence="2" type="ORF">S01H4_54154</name>
</gene>
<feature type="non-terminal residue" evidence="2">
    <location>
        <position position="257"/>
    </location>
</feature>
<protein>
    <recommendedName>
        <fullName evidence="1">TrwC relaxase domain-containing protein</fullName>
    </recommendedName>
</protein>
<dbReference type="AlphaFoldDB" id="X1E1Q5"/>